<comment type="subcellular location">
    <subcellularLocation>
        <location evidence="2 13">Cell membrane</location>
        <topology evidence="2 13">Multi-pass membrane protein</topology>
    </subcellularLocation>
</comment>
<dbReference type="Gene3D" id="1.10.8.500">
    <property type="entry name" value="HAMP domain in histidine kinase"/>
    <property type="match status" value="1"/>
</dbReference>
<comment type="catalytic activity">
    <reaction evidence="1 13">
        <text>ATP + protein L-histidine = ADP + protein N-phospho-L-histidine.</text>
        <dbReference type="EC" id="2.7.13.3"/>
    </reaction>
</comment>
<dbReference type="InterPro" id="IPR003660">
    <property type="entry name" value="HAMP_dom"/>
</dbReference>
<keyword evidence="14" id="KW-0175">Coiled coil</keyword>
<organism evidence="18 19">
    <name type="scientific">Thalassobacillus cyri</name>
    <dbReference type="NCBI Taxonomy" id="571932"/>
    <lineage>
        <taxon>Bacteria</taxon>
        <taxon>Bacillati</taxon>
        <taxon>Bacillota</taxon>
        <taxon>Bacilli</taxon>
        <taxon>Bacillales</taxon>
        <taxon>Bacillaceae</taxon>
        <taxon>Thalassobacillus</taxon>
    </lineage>
</organism>
<evidence type="ECO:0000256" key="13">
    <source>
        <dbReference type="PIRNR" id="PIRNR037431"/>
    </source>
</evidence>
<evidence type="ECO:0000259" key="16">
    <source>
        <dbReference type="PROSITE" id="PS50109"/>
    </source>
</evidence>
<dbReference type="EMBL" id="FNQR01000016">
    <property type="protein sequence ID" value="SEB09621.1"/>
    <property type="molecule type" value="Genomic_DNA"/>
</dbReference>
<dbReference type="AlphaFoldDB" id="A0A1H4GJZ6"/>
<evidence type="ECO:0000313" key="18">
    <source>
        <dbReference type="EMBL" id="SEB09621.1"/>
    </source>
</evidence>
<evidence type="ECO:0000256" key="8">
    <source>
        <dbReference type="ARBA" id="ARBA00022777"/>
    </source>
</evidence>
<keyword evidence="11 13" id="KW-0902">Two-component regulatory system</keyword>
<dbReference type="SUPFAM" id="SSF55874">
    <property type="entry name" value="ATPase domain of HSP90 chaperone/DNA topoisomerase II/histidine kinase"/>
    <property type="match status" value="1"/>
</dbReference>
<evidence type="ECO:0000256" key="5">
    <source>
        <dbReference type="ARBA" id="ARBA00022679"/>
    </source>
</evidence>
<dbReference type="InterPro" id="IPR005467">
    <property type="entry name" value="His_kinase_dom"/>
</dbReference>
<dbReference type="GO" id="GO:0005886">
    <property type="term" value="C:plasma membrane"/>
    <property type="evidence" value="ECO:0007669"/>
    <property type="project" value="UniProtKB-SubCell"/>
</dbReference>
<dbReference type="InterPro" id="IPR050482">
    <property type="entry name" value="Sensor_HK_TwoCompSys"/>
</dbReference>
<dbReference type="Pfam" id="PF00672">
    <property type="entry name" value="HAMP"/>
    <property type="match status" value="1"/>
</dbReference>
<evidence type="ECO:0000256" key="14">
    <source>
        <dbReference type="SAM" id="Coils"/>
    </source>
</evidence>
<feature type="transmembrane region" description="Helical" evidence="15">
    <location>
        <begin position="12"/>
        <end position="34"/>
    </location>
</feature>
<evidence type="ECO:0000256" key="4">
    <source>
        <dbReference type="ARBA" id="ARBA00022553"/>
    </source>
</evidence>
<dbReference type="PROSITE" id="PS50109">
    <property type="entry name" value="HIS_KIN"/>
    <property type="match status" value="1"/>
</dbReference>
<reference evidence="18 19" key="1">
    <citation type="submission" date="2016-10" db="EMBL/GenBank/DDBJ databases">
        <authorList>
            <person name="de Groot N.N."/>
        </authorList>
    </citation>
    <scope>NUCLEOTIDE SEQUENCE [LARGE SCALE GENOMIC DNA]</scope>
    <source>
        <strain evidence="18 19">CCM7597</strain>
    </source>
</reference>
<name>A0A1H4GJZ6_9BACI</name>
<evidence type="ECO:0000256" key="2">
    <source>
        <dbReference type="ARBA" id="ARBA00004651"/>
    </source>
</evidence>
<evidence type="ECO:0000256" key="6">
    <source>
        <dbReference type="ARBA" id="ARBA00022692"/>
    </source>
</evidence>
<keyword evidence="19" id="KW-1185">Reference proteome</keyword>
<evidence type="ECO:0000313" key="19">
    <source>
        <dbReference type="Proteomes" id="UP000198584"/>
    </source>
</evidence>
<dbReference type="Pfam" id="PF02518">
    <property type="entry name" value="HATPase_c"/>
    <property type="match status" value="1"/>
</dbReference>
<dbReference type="InterPro" id="IPR036890">
    <property type="entry name" value="HATPase_C_sf"/>
</dbReference>
<dbReference type="Pfam" id="PF07730">
    <property type="entry name" value="HisKA_3"/>
    <property type="match status" value="1"/>
</dbReference>
<evidence type="ECO:0000256" key="12">
    <source>
        <dbReference type="ARBA" id="ARBA00023136"/>
    </source>
</evidence>
<dbReference type="GO" id="GO:0000155">
    <property type="term" value="F:phosphorelay sensor kinase activity"/>
    <property type="evidence" value="ECO:0007669"/>
    <property type="project" value="UniProtKB-UniRule"/>
</dbReference>
<keyword evidence="10 15" id="KW-1133">Transmembrane helix</keyword>
<evidence type="ECO:0000256" key="1">
    <source>
        <dbReference type="ARBA" id="ARBA00000085"/>
    </source>
</evidence>
<dbReference type="InterPro" id="IPR003594">
    <property type="entry name" value="HATPase_dom"/>
</dbReference>
<dbReference type="SMART" id="SM00387">
    <property type="entry name" value="HATPase_c"/>
    <property type="match status" value="1"/>
</dbReference>
<dbReference type="Gene3D" id="3.30.565.10">
    <property type="entry name" value="Histidine kinase-like ATPase, C-terminal domain"/>
    <property type="match status" value="1"/>
</dbReference>
<dbReference type="Gene3D" id="1.20.5.1930">
    <property type="match status" value="1"/>
</dbReference>
<dbReference type="InterPro" id="IPR017202">
    <property type="entry name" value="LiaS/VraS"/>
</dbReference>
<evidence type="ECO:0000259" key="17">
    <source>
        <dbReference type="PROSITE" id="PS50885"/>
    </source>
</evidence>
<dbReference type="GO" id="GO:0046983">
    <property type="term" value="F:protein dimerization activity"/>
    <property type="evidence" value="ECO:0007669"/>
    <property type="project" value="InterPro"/>
</dbReference>
<feature type="domain" description="HAMP" evidence="17">
    <location>
        <begin position="72"/>
        <end position="124"/>
    </location>
</feature>
<gene>
    <name evidence="18" type="ORF">SAMN05421743_11664</name>
</gene>
<proteinExistence type="predicted"/>
<keyword evidence="5 13" id="KW-0808">Transferase</keyword>
<dbReference type="PANTHER" id="PTHR24421">
    <property type="entry name" value="NITRATE/NITRITE SENSOR PROTEIN NARX-RELATED"/>
    <property type="match status" value="1"/>
</dbReference>
<keyword evidence="3 13" id="KW-1003">Cell membrane</keyword>
<feature type="transmembrane region" description="Helical" evidence="15">
    <location>
        <begin position="46"/>
        <end position="68"/>
    </location>
</feature>
<dbReference type="PIRSF" id="PIRSF037431">
    <property type="entry name" value="STHK_LiaS"/>
    <property type="match status" value="1"/>
</dbReference>
<feature type="coiled-coil region" evidence="14">
    <location>
        <begin position="112"/>
        <end position="139"/>
    </location>
</feature>
<protein>
    <recommendedName>
        <fullName evidence="13">Sensor histidine kinase</fullName>
        <ecNumber evidence="13">2.7.13.3</ecNumber>
    </recommendedName>
</protein>
<sequence>MLKRLSSIRYSFIRSHLFGLILNTFVLLAVLLSIHVWFSPSWLSPGAILLFMSVYFLLGLFMSFYAGFRSSGDLKDRIDSLSTVITHLARGNFKTKVLFSEEDEIARIGGELNELGGKLQEQKESLVRLADEKAELAKKAHSAATIEERQRLARDLHDAVSQQLFALTMMSQAAVRMFDKKPEKAKQQLEEITSMALQAQTEMRALLLHLRPVHLSGEPLATGIKRLVEELEQKCPIHFHLHLEETEVFSQTIEEHLFRIVQEALSNILRHSNATEVKVTVNRKNKELFLHIGDNGVGFDTAEKETIVASYGLKTMKERTEEIGGAFAIRSREGEGTHIDIRVPLREVKGEIG</sequence>
<dbReference type="STRING" id="571932.SAMN05421743_11664"/>
<evidence type="ECO:0000256" key="7">
    <source>
        <dbReference type="ARBA" id="ARBA00022741"/>
    </source>
</evidence>
<dbReference type="GO" id="GO:0005524">
    <property type="term" value="F:ATP binding"/>
    <property type="evidence" value="ECO:0007669"/>
    <property type="project" value="UniProtKB-UniRule"/>
</dbReference>
<dbReference type="Proteomes" id="UP000198584">
    <property type="component" value="Unassembled WGS sequence"/>
</dbReference>
<feature type="domain" description="Histidine kinase" evidence="16">
    <location>
        <begin position="151"/>
        <end position="347"/>
    </location>
</feature>
<dbReference type="CDD" id="cd16917">
    <property type="entry name" value="HATPase_UhpB-NarQ-NarX-like"/>
    <property type="match status" value="1"/>
</dbReference>
<dbReference type="InterPro" id="IPR011712">
    <property type="entry name" value="Sig_transdc_His_kin_sub3_dim/P"/>
</dbReference>
<dbReference type="RefSeq" id="WP_093046094.1">
    <property type="nucleotide sequence ID" value="NZ_FNQR01000016.1"/>
</dbReference>
<accession>A0A1H4GJZ6</accession>
<keyword evidence="7 13" id="KW-0547">Nucleotide-binding</keyword>
<keyword evidence="12 13" id="KW-0472">Membrane</keyword>
<keyword evidence="9 13" id="KW-0067">ATP-binding</keyword>
<evidence type="ECO:0000256" key="10">
    <source>
        <dbReference type="ARBA" id="ARBA00022989"/>
    </source>
</evidence>
<dbReference type="SMART" id="SM00304">
    <property type="entry name" value="HAMP"/>
    <property type="match status" value="1"/>
</dbReference>
<keyword evidence="6 15" id="KW-0812">Transmembrane</keyword>
<keyword evidence="8 13" id="KW-0418">Kinase</keyword>
<dbReference type="EC" id="2.7.13.3" evidence="13"/>
<dbReference type="PANTHER" id="PTHR24421:SF37">
    <property type="entry name" value="SENSOR HISTIDINE KINASE NARS"/>
    <property type="match status" value="1"/>
</dbReference>
<keyword evidence="4" id="KW-0597">Phosphoprotein</keyword>
<dbReference type="OrthoDB" id="9795828at2"/>
<evidence type="ECO:0000256" key="3">
    <source>
        <dbReference type="ARBA" id="ARBA00022475"/>
    </source>
</evidence>
<dbReference type="PROSITE" id="PS50885">
    <property type="entry name" value="HAMP"/>
    <property type="match status" value="1"/>
</dbReference>
<evidence type="ECO:0000256" key="11">
    <source>
        <dbReference type="ARBA" id="ARBA00023012"/>
    </source>
</evidence>
<evidence type="ECO:0000256" key="9">
    <source>
        <dbReference type="ARBA" id="ARBA00022840"/>
    </source>
</evidence>
<evidence type="ECO:0000256" key="15">
    <source>
        <dbReference type="SAM" id="Phobius"/>
    </source>
</evidence>